<dbReference type="UniPathway" id="UPA00232"/>
<dbReference type="InterPro" id="IPR039653">
    <property type="entry name" value="Prenyltransferase"/>
</dbReference>
<feature type="transmembrane region" description="Helical" evidence="12">
    <location>
        <begin position="196"/>
        <end position="215"/>
    </location>
</feature>
<organism evidence="14 15">
    <name type="scientific">Candidatus Photodesmus blepharonis</name>
    <dbReference type="NCBI Taxonomy" id="1179155"/>
    <lineage>
        <taxon>Bacteria</taxon>
        <taxon>Pseudomonadati</taxon>
        <taxon>Pseudomonadota</taxon>
        <taxon>Gammaproteobacteria</taxon>
        <taxon>Vibrionales</taxon>
        <taxon>Vibrionaceae</taxon>
        <taxon>Candidatus Photodesmus</taxon>
    </lineage>
</organism>
<evidence type="ECO:0000313" key="14">
    <source>
        <dbReference type="EMBL" id="KEY91360.1"/>
    </source>
</evidence>
<comment type="pathway">
    <text evidence="12">Cofactor biosynthesis; ubiquinone biosynthesis.</text>
</comment>
<feature type="transmembrane region" description="Helical" evidence="12">
    <location>
        <begin position="252"/>
        <end position="270"/>
    </location>
</feature>
<evidence type="ECO:0000256" key="1">
    <source>
        <dbReference type="ARBA" id="ARBA00001946"/>
    </source>
</evidence>
<reference evidence="14 15" key="1">
    <citation type="submission" date="2014-03" db="EMBL/GenBank/DDBJ databases">
        <title>Selection and divergence in the genomes of co-occurring obligate luminous symbionts with specific hosts.</title>
        <authorList>
            <person name="Hendry T.A."/>
            <person name="de Wet J.R."/>
            <person name="Dunlap P.V."/>
        </authorList>
    </citation>
    <scope>NUCLEOTIDE SEQUENCE [LARGE SCALE GENOMIC DNA]</scope>
    <source>
        <strain evidence="14 15">Ppalp.1</strain>
    </source>
</reference>
<sequence length="272" mass="31441">MDRPIGLMLLIWPTLWSLIIASEGKPKLSILVIFIVGAILMRSAGCVINDLADRKIDGYVKRTRDRPIPSGLVSTVEAIFLFFLLSIFSFFLIVNTMNALTVKLSFIGIILVCVYPFMKRFTHLSQLFLGLTFSWSIPMAWAAETNELSMMVWYIFTINFFWTVAYDTQYAMVDRDDDLKVGVKSTAILFAHFDRMIVGGLQLIIMIMLIMLGIFYEFVSYFYWILFIIGVLFIFQQRLIKDRKRENCFKAFLNNNYVGISIMMALLIAFHN</sequence>
<evidence type="ECO:0000256" key="3">
    <source>
        <dbReference type="ARBA" id="ARBA00005985"/>
    </source>
</evidence>
<keyword evidence="7 12" id="KW-0831">Ubiquinone biosynthesis</keyword>
<keyword evidence="11 12" id="KW-0472">Membrane</keyword>
<keyword evidence="10 12" id="KW-1133">Transmembrane helix</keyword>
<evidence type="ECO:0000256" key="4">
    <source>
        <dbReference type="ARBA" id="ARBA00022475"/>
    </source>
</evidence>
<evidence type="ECO:0000256" key="13">
    <source>
        <dbReference type="NCBIfam" id="TIGR01474"/>
    </source>
</evidence>
<dbReference type="CDD" id="cd13959">
    <property type="entry name" value="PT_UbiA_COQ2"/>
    <property type="match status" value="1"/>
</dbReference>
<keyword evidence="6 12" id="KW-0808">Transferase</keyword>
<keyword evidence="5 12" id="KW-0997">Cell inner membrane</keyword>
<dbReference type="GO" id="GO:0005886">
    <property type="term" value="C:plasma membrane"/>
    <property type="evidence" value="ECO:0007669"/>
    <property type="project" value="UniProtKB-SubCell"/>
</dbReference>
<comment type="catalytic activity">
    <reaction evidence="12">
        <text>all-trans-octaprenyl diphosphate + 4-hydroxybenzoate = 4-hydroxy-3-(all-trans-octaprenyl)benzoate + diphosphate</text>
        <dbReference type="Rhea" id="RHEA:27782"/>
        <dbReference type="ChEBI" id="CHEBI:1617"/>
        <dbReference type="ChEBI" id="CHEBI:17879"/>
        <dbReference type="ChEBI" id="CHEBI:33019"/>
        <dbReference type="ChEBI" id="CHEBI:57711"/>
        <dbReference type="EC" id="2.5.1.39"/>
    </reaction>
</comment>
<dbReference type="STRING" id="1179155.CF67_19035"/>
<proteinExistence type="inferred from homology"/>
<dbReference type="FunFam" id="1.10.357.140:FF:000002">
    <property type="entry name" value="4-hydroxybenzoate octaprenyltransferase"/>
    <property type="match status" value="1"/>
</dbReference>
<dbReference type="GO" id="GO:0008412">
    <property type="term" value="F:4-hydroxybenzoate polyprenyltransferase activity"/>
    <property type="evidence" value="ECO:0007669"/>
    <property type="project" value="UniProtKB-UniRule"/>
</dbReference>
<keyword evidence="15" id="KW-1185">Reference proteome</keyword>
<dbReference type="Gene3D" id="1.10.357.140">
    <property type="entry name" value="UbiA prenyltransferase"/>
    <property type="match status" value="1"/>
</dbReference>
<dbReference type="Proteomes" id="UP000053784">
    <property type="component" value="Unassembled WGS sequence"/>
</dbReference>
<dbReference type="InterPro" id="IPR000537">
    <property type="entry name" value="UbiA_prenyltransferase"/>
</dbReference>
<feature type="transmembrane region" description="Helical" evidence="12">
    <location>
        <begin position="124"/>
        <end position="142"/>
    </location>
</feature>
<dbReference type="HAMAP" id="MF_01635">
    <property type="entry name" value="UbiA"/>
    <property type="match status" value="1"/>
</dbReference>
<comment type="caution">
    <text evidence="14">The sequence shown here is derived from an EMBL/GenBank/DDBJ whole genome shotgun (WGS) entry which is preliminary data.</text>
</comment>
<dbReference type="EC" id="2.5.1.39" evidence="12 13"/>
<dbReference type="Gene3D" id="1.20.120.1780">
    <property type="entry name" value="UbiA prenyltransferase"/>
    <property type="match status" value="1"/>
</dbReference>
<dbReference type="PROSITE" id="PS00943">
    <property type="entry name" value="UBIA"/>
    <property type="match status" value="1"/>
</dbReference>
<dbReference type="NCBIfam" id="TIGR01474">
    <property type="entry name" value="ubiA_proteo"/>
    <property type="match status" value="1"/>
</dbReference>
<feature type="transmembrane region" description="Helical" evidence="12">
    <location>
        <begin position="148"/>
        <end position="166"/>
    </location>
</feature>
<dbReference type="FunFam" id="1.20.120.1780:FF:000001">
    <property type="entry name" value="4-hydroxybenzoate octaprenyltransferase"/>
    <property type="match status" value="1"/>
</dbReference>
<dbReference type="AlphaFoldDB" id="A0A084CNI1"/>
<feature type="transmembrane region" description="Helical" evidence="12">
    <location>
        <begin position="100"/>
        <end position="117"/>
    </location>
</feature>
<comment type="cofactor">
    <cofactor evidence="1 12">
        <name>Mg(2+)</name>
        <dbReference type="ChEBI" id="CHEBI:18420"/>
    </cofactor>
</comment>
<evidence type="ECO:0000256" key="9">
    <source>
        <dbReference type="ARBA" id="ARBA00022842"/>
    </source>
</evidence>
<evidence type="ECO:0000256" key="6">
    <source>
        <dbReference type="ARBA" id="ARBA00022679"/>
    </source>
</evidence>
<evidence type="ECO:0000256" key="7">
    <source>
        <dbReference type="ARBA" id="ARBA00022688"/>
    </source>
</evidence>
<comment type="function">
    <text evidence="12">Catalyzes the prenylation of para-hydroxybenzoate (PHB) with an all-trans polyprenyl group. Mediates the second step in the final reaction sequence of ubiquinone-8 (UQ-8) biosynthesis, which is the condensation of the polyisoprenoid side chain with PHB, generating the first membrane-bound Q intermediate 3-octaprenyl-4-hydroxybenzoate.</text>
</comment>
<name>A0A084CNI1_9GAMM</name>
<keyword evidence="4 12" id="KW-1003">Cell membrane</keyword>
<evidence type="ECO:0000256" key="8">
    <source>
        <dbReference type="ARBA" id="ARBA00022692"/>
    </source>
</evidence>
<evidence type="ECO:0000256" key="12">
    <source>
        <dbReference type="HAMAP-Rule" id="MF_01635"/>
    </source>
</evidence>
<protein>
    <recommendedName>
        <fullName evidence="12 13">4-hydroxybenzoate octaprenyltransferase</fullName>
        <ecNumber evidence="12 13">2.5.1.39</ecNumber>
    </recommendedName>
    <alternativeName>
        <fullName evidence="12">4-HB polyprenyltransferase</fullName>
    </alternativeName>
</protein>
<accession>A0A084CNI1</accession>
<dbReference type="GO" id="GO:0006744">
    <property type="term" value="P:ubiquinone biosynthetic process"/>
    <property type="evidence" value="ECO:0007669"/>
    <property type="project" value="UniProtKB-UniRule"/>
</dbReference>
<dbReference type="EMBL" id="JGVK01000011">
    <property type="protein sequence ID" value="KEY91360.1"/>
    <property type="molecule type" value="Genomic_DNA"/>
</dbReference>
<feature type="transmembrane region" description="Helical" evidence="12">
    <location>
        <begin position="31"/>
        <end position="52"/>
    </location>
</feature>
<feature type="transmembrane region" description="Helical" evidence="12">
    <location>
        <begin position="72"/>
        <end position="94"/>
    </location>
</feature>
<dbReference type="PANTHER" id="PTHR11048">
    <property type="entry name" value="PRENYLTRANSFERASES"/>
    <property type="match status" value="1"/>
</dbReference>
<gene>
    <name evidence="12 14" type="primary">ubiA</name>
    <name evidence="14" type="ORF">CF67_19035</name>
</gene>
<dbReference type="InterPro" id="IPR006370">
    <property type="entry name" value="HB_polyprenyltransferase-like"/>
</dbReference>
<dbReference type="eggNOG" id="COG0382">
    <property type="taxonomic scope" value="Bacteria"/>
</dbReference>
<keyword evidence="8 12" id="KW-0812">Transmembrane</keyword>
<dbReference type="Pfam" id="PF01040">
    <property type="entry name" value="UbiA"/>
    <property type="match status" value="1"/>
</dbReference>
<evidence type="ECO:0000256" key="10">
    <source>
        <dbReference type="ARBA" id="ARBA00022989"/>
    </source>
</evidence>
<comment type="similarity">
    <text evidence="3 12">Belongs to the UbiA prenyltransferase family.</text>
</comment>
<keyword evidence="9 12" id="KW-0460">Magnesium</keyword>
<comment type="subcellular location">
    <subcellularLocation>
        <location evidence="12">Cell inner membrane</location>
        <topology evidence="12">Multi-pass membrane protein</topology>
    </subcellularLocation>
    <subcellularLocation>
        <location evidence="2">Membrane</location>
        <topology evidence="2">Multi-pass membrane protein</topology>
    </subcellularLocation>
</comment>
<feature type="transmembrane region" description="Helical" evidence="12">
    <location>
        <begin position="221"/>
        <end position="240"/>
    </location>
</feature>
<dbReference type="InterPro" id="IPR044878">
    <property type="entry name" value="UbiA_sf"/>
</dbReference>
<dbReference type="PANTHER" id="PTHR11048:SF28">
    <property type="entry name" value="4-HYDROXYBENZOATE POLYPRENYLTRANSFERASE, MITOCHONDRIAL"/>
    <property type="match status" value="1"/>
</dbReference>
<dbReference type="InterPro" id="IPR030470">
    <property type="entry name" value="UbiA_prenylTrfase_CS"/>
</dbReference>
<evidence type="ECO:0000256" key="2">
    <source>
        <dbReference type="ARBA" id="ARBA00004141"/>
    </source>
</evidence>
<evidence type="ECO:0000313" key="15">
    <source>
        <dbReference type="Proteomes" id="UP000053784"/>
    </source>
</evidence>
<evidence type="ECO:0000256" key="11">
    <source>
        <dbReference type="ARBA" id="ARBA00023136"/>
    </source>
</evidence>
<evidence type="ECO:0000256" key="5">
    <source>
        <dbReference type="ARBA" id="ARBA00022519"/>
    </source>
</evidence>